<dbReference type="InterPro" id="IPR003772">
    <property type="entry name" value="YceD"/>
</dbReference>
<evidence type="ECO:0008006" key="3">
    <source>
        <dbReference type="Google" id="ProtNLM"/>
    </source>
</evidence>
<comment type="caution">
    <text evidence="1">The sequence shown here is derived from an EMBL/GenBank/DDBJ whole genome shotgun (WGS) entry which is preliminary data.</text>
</comment>
<evidence type="ECO:0000313" key="1">
    <source>
        <dbReference type="EMBL" id="PKR82242.1"/>
    </source>
</evidence>
<dbReference type="OrthoDB" id="1524821at2"/>
<proteinExistence type="predicted"/>
<evidence type="ECO:0000313" key="2">
    <source>
        <dbReference type="Proteomes" id="UP000236654"/>
    </source>
</evidence>
<dbReference type="EMBL" id="PJNI01000001">
    <property type="protein sequence ID" value="PKR82242.1"/>
    <property type="molecule type" value="Genomic_DNA"/>
</dbReference>
<keyword evidence="2" id="KW-1185">Reference proteome</keyword>
<dbReference type="Pfam" id="PF02620">
    <property type="entry name" value="YceD"/>
    <property type="match status" value="1"/>
</dbReference>
<gene>
    <name evidence="1" type="ORF">CW751_02605</name>
</gene>
<accession>A0A2I0R6M8</accession>
<reference evidence="1 2" key="1">
    <citation type="submission" date="2017-12" db="EMBL/GenBank/DDBJ databases">
        <title>The draft genome sequence of Brumimicrobium saltpan LHR20.</title>
        <authorList>
            <person name="Do Z.-J."/>
            <person name="Luo H.-R."/>
        </authorList>
    </citation>
    <scope>NUCLEOTIDE SEQUENCE [LARGE SCALE GENOMIC DNA]</scope>
    <source>
        <strain evidence="1 2">LHR20</strain>
    </source>
</reference>
<name>A0A2I0R6M8_9FLAO</name>
<dbReference type="Proteomes" id="UP000236654">
    <property type="component" value="Unassembled WGS sequence"/>
</dbReference>
<dbReference type="AlphaFoldDB" id="A0A2I0R6M8"/>
<protein>
    <recommendedName>
        <fullName evidence="3">DUF177 domain-containing protein</fullName>
    </recommendedName>
</protein>
<organism evidence="1 2">
    <name type="scientific">Brumimicrobium salinarum</name>
    <dbReference type="NCBI Taxonomy" id="2058658"/>
    <lineage>
        <taxon>Bacteria</taxon>
        <taxon>Pseudomonadati</taxon>
        <taxon>Bacteroidota</taxon>
        <taxon>Flavobacteriia</taxon>
        <taxon>Flavobacteriales</taxon>
        <taxon>Crocinitomicaceae</taxon>
        <taxon>Brumimicrobium</taxon>
    </lineage>
</organism>
<sequence>MSSNKDFIIQFEGLKNGKHHFQYQITNKFFEDLTYSIIQGGNVNVDFQLNKKDTMLIGDIEMSGSIQKPCDRCTDLMEIPIQITHQIIYKFGADESGDENLIVLPISAFTIDISKPLYEILTVSIPGRAVHDEENCNEEMLDLLDKYVDSSENEVAENDSDIDPRWAALKKLN</sequence>
<dbReference type="RefSeq" id="WP_101333392.1">
    <property type="nucleotide sequence ID" value="NZ_PJNI01000001.1"/>
</dbReference>